<accession>A0A7H1Q3J7</accession>
<evidence type="ECO:0000256" key="1">
    <source>
        <dbReference type="SAM" id="MobiDB-lite"/>
    </source>
</evidence>
<evidence type="ECO:0000313" key="3">
    <source>
        <dbReference type="Proteomes" id="UP000516422"/>
    </source>
</evidence>
<feature type="region of interest" description="Disordered" evidence="1">
    <location>
        <begin position="26"/>
        <end position="62"/>
    </location>
</feature>
<sequence length="62" mass="6621">MTRRIDTHTPNSVAAEPATVAACQRDLGSPQDRANRADAAARQSEATSKAIAERSDVWGGRQ</sequence>
<gene>
    <name evidence="2" type="ORF">HEP81_04604</name>
</gene>
<proteinExistence type="predicted"/>
<dbReference type="KEGG" id="sgf:HEP81_04604"/>
<dbReference type="Proteomes" id="UP000516422">
    <property type="component" value="Chromosome"/>
</dbReference>
<reference evidence="2 3" key="1">
    <citation type="submission" date="2020-04" db="EMBL/GenBank/DDBJ databases">
        <title>Characterization and engineering of Streptomyces griseofuscus DSM40191 as a potential heterologous host for expression of BGCs.</title>
        <authorList>
            <person name="Gren T."/>
            <person name="Whitford C.M."/>
            <person name="Mohite O.S."/>
            <person name="Joergensen T.S."/>
            <person name="Nielsen J.B."/>
            <person name="Lee S.Y."/>
            <person name="Weber T."/>
        </authorList>
    </citation>
    <scope>NUCLEOTIDE SEQUENCE [LARGE SCALE GENOMIC DNA]</scope>
    <source>
        <strain evidence="2 3">DSM 40191</strain>
    </source>
</reference>
<dbReference type="RefSeq" id="WP_037653670.1">
    <property type="nucleotide sequence ID" value="NZ_CP051006.1"/>
</dbReference>
<protein>
    <submittedName>
        <fullName evidence="2">Uncharacterized protein</fullName>
    </submittedName>
</protein>
<dbReference type="EMBL" id="CP051006">
    <property type="protein sequence ID" value="QNT94877.1"/>
    <property type="molecule type" value="Genomic_DNA"/>
</dbReference>
<dbReference type="GeneID" id="91464156"/>
<name>A0A7H1Q3J7_9ACTN</name>
<evidence type="ECO:0000313" key="2">
    <source>
        <dbReference type="EMBL" id="QNT94877.1"/>
    </source>
</evidence>
<dbReference type="AlphaFoldDB" id="A0A7H1Q3J7"/>
<organism evidence="2 3">
    <name type="scientific">Streptomyces griseofuscus</name>
    <dbReference type="NCBI Taxonomy" id="146922"/>
    <lineage>
        <taxon>Bacteria</taxon>
        <taxon>Bacillati</taxon>
        <taxon>Actinomycetota</taxon>
        <taxon>Actinomycetes</taxon>
        <taxon>Kitasatosporales</taxon>
        <taxon>Streptomycetaceae</taxon>
        <taxon>Streptomyces</taxon>
    </lineage>
</organism>